<dbReference type="SUPFAM" id="SSF48726">
    <property type="entry name" value="Immunoglobulin"/>
    <property type="match status" value="5"/>
</dbReference>
<evidence type="ECO:0000256" key="3">
    <source>
        <dbReference type="ARBA" id="ARBA00045430"/>
    </source>
</evidence>
<dbReference type="InterPro" id="IPR013106">
    <property type="entry name" value="Ig_V-set"/>
</dbReference>
<dbReference type="InterPro" id="IPR007110">
    <property type="entry name" value="Ig-like_dom"/>
</dbReference>
<dbReference type="EMBL" id="JAROKS010000007">
    <property type="protein sequence ID" value="KAK1802349.1"/>
    <property type="molecule type" value="Genomic_DNA"/>
</dbReference>
<dbReference type="InterPro" id="IPR003599">
    <property type="entry name" value="Ig_sub"/>
</dbReference>
<comment type="caution">
    <text evidence="7">The sequence shown here is derived from an EMBL/GenBank/DDBJ whole genome shotgun (WGS) entry which is preliminary data.</text>
</comment>
<evidence type="ECO:0000256" key="5">
    <source>
        <dbReference type="SAM" id="Phobius"/>
    </source>
</evidence>
<proteinExistence type="predicted"/>
<evidence type="ECO:0000256" key="2">
    <source>
        <dbReference type="ARBA" id="ARBA00041781"/>
    </source>
</evidence>
<feature type="domain" description="Ig-like" evidence="6">
    <location>
        <begin position="118"/>
        <end position="166"/>
    </location>
</feature>
<feature type="domain" description="Ig-like" evidence="6">
    <location>
        <begin position="1"/>
        <end position="79"/>
    </location>
</feature>
<dbReference type="InterPro" id="IPR003598">
    <property type="entry name" value="Ig_sub2"/>
</dbReference>
<feature type="transmembrane region" description="Helical" evidence="5">
    <location>
        <begin position="386"/>
        <end position="406"/>
    </location>
</feature>
<dbReference type="Gene3D" id="2.60.40.10">
    <property type="entry name" value="Immunoglobulins"/>
    <property type="match status" value="5"/>
</dbReference>
<dbReference type="SMART" id="SM00406">
    <property type="entry name" value="IGv"/>
    <property type="match status" value="3"/>
</dbReference>
<comment type="subunit">
    <text evidence="4">Predominantly monomer of isoform CD22-beta. Also found as heterodimer of isoform CD22-beta and a shorter isoform. Interacts with PTPN6/SHP-1, LYN, SYK, PIK3R1/PIK3R2 and PLCG1 upon phosphorylation. Interacts with GRB2, INPP5D and SHC1 upon phosphorylation. May form a complex with INPP5D/SHIP, GRB2 and SHC1.</text>
</comment>
<sequence length="706" mass="79810">TICALRESKVELMCSYSHINTTTVFWFSPKQKAKWRNEEHPEDLALDSDYAGRVSYTETTGSSSTLTITDLRERDSGEYHLMLFTNTGEKYHSSTAVNLTVTDLQVRVAPPYGLQKGLTCSTSCTLTSIPERYYWYKNGQYTNKFTEGNRVHYLFSSDEGSYSCSVYGFNDILSPPVCVFSKTCWSVTYTDRRVCSVEGSSVELPCTYSYPSNKKVEHTFWYYVRPNEDPQDLSLEEQFTGRVEYVGDEEKNCTLRIRELRKSDSGEYRFRFSGKTRRAVFSGKPGVIVNVIDLQVRVSLTPVSEGQTVTLSCSSTCTLPYNPTYIWYKNGQPVTNKPTKHNKLYLQCSENSDNYSCAVRGHEEHRSPAETINAKCPEGRTVLKHVTVGVAICLALILLTGALWMWRRNSRSAEDHKRFEKKAEMSLYIIFYENTSDGSMGFKSGILSLSILLLIPGVFSKTCWSVTYTDRRMCAVEGSSVELPCTYSYPSDEKVEHTFWYYVRPNEDPQDLSLEEEFTGRVEYVGDEEKNCTLRIRELRKGDSAEYRFRFSTSTERGKFSGKPGVIVNVTGTCSHQLLQVKVSPTPRSEGQTVTLGCSTICTLPNNPTYIWYKNRQPVTNKPTKHNKLYLELAEGEGGLQYSCALGGPEESTVSKHVTVGLAVCLALILITGALWMWKRNYSSATDLPQVKGSCTVCMSGRVLMF</sequence>
<feature type="domain" description="Ig-like" evidence="6">
    <location>
        <begin position="285"/>
        <end position="373"/>
    </location>
</feature>
<feature type="non-terminal residue" evidence="7">
    <location>
        <position position="706"/>
    </location>
</feature>
<keyword evidence="8" id="KW-1185">Reference proteome</keyword>
<keyword evidence="5" id="KW-0472">Membrane</keyword>
<feature type="transmembrane region" description="Helical" evidence="5">
    <location>
        <begin position="658"/>
        <end position="678"/>
    </location>
</feature>
<dbReference type="SMART" id="SM00409">
    <property type="entry name" value="IG"/>
    <property type="match status" value="5"/>
</dbReference>
<gene>
    <name evidence="7" type="ORF">P4O66_022005</name>
</gene>
<comment type="function">
    <text evidence="3">Most highly expressed siglec (sialic acid-binding immunoglobulin-like lectin) on B-cells that plays a role in various aspects of B-cell biology including differentiation, antigen presentation, and trafficking to bone marrow. Binds to alpha 2,6-linked sialic acid residues of surface molecules such as CD22 itself, CD45 and IgM in a cis configuration. Can also bind to ligands on other cells as an adhesion molecule in a trans configuration. Acts as an inhibitory coreceptor on the surface of B-cells and inhibits B-cell receptor induced signaling, characterized by inhibition of the calcium mobilization and cellular activation. Mechanistically, the immunoreceptor tyrosine-based inhibitory motif domain is phosphorylated by the Src kinase LYN, which in turn leads to the recruitment of the protein tyrosine phosphatase 1/PTPN6, leading to the negative regulation of BCR signaling. If this negative signaling from is of sufficient strength, apoptosis of the B-cell can be induced.</text>
</comment>
<protein>
    <recommendedName>
        <fullName evidence="1">B-cell receptor CD22</fullName>
    </recommendedName>
    <alternativeName>
        <fullName evidence="2">Sialic acid-binding Ig-like lectin 2</fullName>
    </alternativeName>
</protein>
<dbReference type="InterPro" id="IPR056386">
    <property type="entry name" value="Ig_CD22"/>
</dbReference>
<feature type="domain" description="Ig-like" evidence="6">
    <location>
        <begin position="564"/>
        <end position="655"/>
    </location>
</feature>
<reference evidence="7" key="1">
    <citation type="submission" date="2023-03" db="EMBL/GenBank/DDBJ databases">
        <title>Electrophorus voltai genome.</title>
        <authorList>
            <person name="Bian C."/>
        </authorList>
    </citation>
    <scope>NUCLEOTIDE SEQUENCE</scope>
    <source>
        <strain evidence="7">CB-2022</strain>
        <tissue evidence="7">Muscle</tissue>
    </source>
</reference>
<organism evidence="7 8">
    <name type="scientific">Electrophorus voltai</name>
    <dbReference type="NCBI Taxonomy" id="2609070"/>
    <lineage>
        <taxon>Eukaryota</taxon>
        <taxon>Metazoa</taxon>
        <taxon>Chordata</taxon>
        <taxon>Craniata</taxon>
        <taxon>Vertebrata</taxon>
        <taxon>Euteleostomi</taxon>
        <taxon>Actinopterygii</taxon>
        <taxon>Neopterygii</taxon>
        <taxon>Teleostei</taxon>
        <taxon>Ostariophysi</taxon>
        <taxon>Gymnotiformes</taxon>
        <taxon>Gymnotoidei</taxon>
        <taxon>Gymnotidae</taxon>
        <taxon>Electrophorus</taxon>
    </lineage>
</organism>
<evidence type="ECO:0000313" key="8">
    <source>
        <dbReference type="Proteomes" id="UP001239994"/>
    </source>
</evidence>
<keyword evidence="5" id="KW-0812">Transmembrane</keyword>
<accession>A0AAD8ZN05</accession>
<keyword evidence="5" id="KW-1133">Transmembrane helix</keyword>
<dbReference type="PROSITE" id="PS50835">
    <property type="entry name" value="IG_LIKE"/>
    <property type="match status" value="4"/>
</dbReference>
<name>A0AAD8ZN05_9TELE</name>
<dbReference type="Pfam" id="PF24518">
    <property type="entry name" value="Ig_CD22"/>
    <property type="match status" value="3"/>
</dbReference>
<dbReference type="InterPro" id="IPR036179">
    <property type="entry name" value="Ig-like_dom_sf"/>
</dbReference>
<evidence type="ECO:0000259" key="6">
    <source>
        <dbReference type="PROSITE" id="PS50835"/>
    </source>
</evidence>
<dbReference type="PANTHER" id="PTHR46013">
    <property type="entry name" value="VASCULAR CELL ADHESION MOLECULE 1"/>
    <property type="match status" value="1"/>
</dbReference>
<dbReference type="SMART" id="SM00408">
    <property type="entry name" value="IGc2"/>
    <property type="match status" value="3"/>
</dbReference>
<dbReference type="AlphaFoldDB" id="A0AAD8ZN05"/>
<evidence type="ECO:0000256" key="1">
    <source>
        <dbReference type="ARBA" id="ARBA00040106"/>
    </source>
</evidence>
<dbReference type="Pfam" id="PF13895">
    <property type="entry name" value="Ig_2"/>
    <property type="match status" value="2"/>
</dbReference>
<evidence type="ECO:0000313" key="7">
    <source>
        <dbReference type="EMBL" id="KAK1802349.1"/>
    </source>
</evidence>
<dbReference type="PANTHER" id="PTHR46013:SF4">
    <property type="entry name" value="B-CELL RECEPTOR CD22-RELATED"/>
    <property type="match status" value="1"/>
</dbReference>
<dbReference type="InterPro" id="IPR013783">
    <property type="entry name" value="Ig-like_fold"/>
</dbReference>
<evidence type="ECO:0000256" key="4">
    <source>
        <dbReference type="ARBA" id="ARBA00046458"/>
    </source>
</evidence>
<dbReference type="Proteomes" id="UP001239994">
    <property type="component" value="Unassembled WGS sequence"/>
</dbReference>